<sequence length="297" mass="34197">MIRLILGVVFLVSVAFASDGISFGQKKRVYSIQLFSTKNTHSEEEIINKTPLNLRDEIHLHRVKNQIVACYSQASKYDEIRSKLQKVKKAGYKRAYIITTTRWYMPNKTKHQSPKLSKYVISKMIAKANKAYKNANESKAMMYYEMLLSAGAKSDKIKNNLCYLYGKNGAWGQAKDIIDKSKYASGLIYAYANGAVQTSQKTFYTDLIDYIMLDRSGHLALLAGYYFEQNANGKKAGEFYKMAYGKNRNDIYNMYAYARYLDIIGQKMQAINLYKNVYNRTDETNGLHKALKSRLYR</sequence>
<protein>
    <submittedName>
        <fullName evidence="1">Uncharacterized protein</fullName>
    </submittedName>
</protein>
<reference evidence="2" key="1">
    <citation type="journal article" date="2010" name="Stand. Genomic Sci.">
        <title>Complete genome sequence of Sulfurimonas autotrophica type strain (OK10).</title>
        <authorList>
            <person name="Sikorski J."/>
            <person name="Munk C."/>
            <person name="Lapidus A."/>
            <person name="Djao O."/>
            <person name="Lucas S."/>
            <person name="Glavina Del Rio T."/>
            <person name="Nolan M."/>
            <person name="Tice H."/>
            <person name="Han C."/>
            <person name="Cheng J."/>
            <person name="Tapia R."/>
            <person name="Goodwin L."/>
            <person name="Pitluck S."/>
            <person name="Liolios K."/>
            <person name="Ivanova N."/>
            <person name="Mavromatis K."/>
            <person name="Mikhailova N."/>
            <person name="Pati A."/>
            <person name="Sims D."/>
            <person name="Meincke L."/>
            <person name="Brettin T."/>
            <person name="Detter J."/>
            <person name="Chen A."/>
            <person name="Palaniappan K."/>
            <person name="Land M."/>
            <person name="Hauser L."/>
            <person name="Chang Y."/>
            <person name="Jeffries C."/>
            <person name="Rohde M."/>
            <person name="Lang E."/>
            <person name="Spring S."/>
            <person name="Goker M."/>
            <person name="Woyke T."/>
            <person name="Bristow J."/>
            <person name="Eisen J."/>
            <person name="Markowitz V."/>
            <person name="Hugenholtz P."/>
            <person name="Kyrpides N."/>
            <person name="Klenk H."/>
        </authorList>
    </citation>
    <scope>NUCLEOTIDE SEQUENCE [LARGE SCALE GENOMIC DNA]</scope>
    <source>
        <strain evidence="2">ATCC BAA-671 / DSM 16294 / JCM 11897 / OK10</strain>
    </source>
</reference>
<dbReference type="AlphaFoldDB" id="E0UP38"/>
<dbReference type="EMBL" id="CP002205">
    <property type="protein sequence ID" value="ADN08071.1"/>
    <property type="molecule type" value="Genomic_DNA"/>
</dbReference>
<organism evidence="1 2">
    <name type="scientific">Sulfurimonas autotrophica (strain ATCC BAA-671 / DSM 16294 / JCM 11897 / OK10)</name>
    <dbReference type="NCBI Taxonomy" id="563040"/>
    <lineage>
        <taxon>Bacteria</taxon>
        <taxon>Pseudomonadati</taxon>
        <taxon>Campylobacterota</taxon>
        <taxon>Epsilonproteobacteria</taxon>
        <taxon>Campylobacterales</taxon>
        <taxon>Sulfurimonadaceae</taxon>
        <taxon>Sulfurimonas</taxon>
    </lineage>
</organism>
<proteinExistence type="predicted"/>
<name>E0UP38_SULAO</name>
<accession>E0UP38</accession>
<dbReference type="RefSeq" id="WP_013325827.1">
    <property type="nucleotide sequence ID" value="NC_014506.1"/>
</dbReference>
<dbReference type="HOGENOM" id="CLU_936657_0_0_7"/>
<dbReference type="eggNOG" id="COG0457">
    <property type="taxonomic scope" value="Bacteria"/>
</dbReference>
<dbReference type="STRING" id="563040.Saut_0022"/>
<gene>
    <name evidence="1" type="ordered locus">Saut_0022</name>
</gene>
<evidence type="ECO:0000313" key="1">
    <source>
        <dbReference type="EMBL" id="ADN08071.1"/>
    </source>
</evidence>
<dbReference type="KEGG" id="sua:Saut_0022"/>
<evidence type="ECO:0000313" key="2">
    <source>
        <dbReference type="Proteomes" id="UP000007803"/>
    </source>
</evidence>
<dbReference type="Proteomes" id="UP000007803">
    <property type="component" value="Chromosome"/>
</dbReference>
<keyword evidence="2" id="KW-1185">Reference proteome</keyword>